<feature type="domain" description="Flagellar basal body rod protein N-terminal" evidence="3">
    <location>
        <begin position="10"/>
        <end position="35"/>
    </location>
</feature>
<evidence type="ECO:0000259" key="3">
    <source>
        <dbReference type="Pfam" id="PF00460"/>
    </source>
</evidence>
<dbReference type="GO" id="GO:0009425">
    <property type="term" value="C:bacterial-type flagellum basal body"/>
    <property type="evidence" value="ECO:0007669"/>
    <property type="project" value="UniProtKB-SubCell"/>
</dbReference>
<evidence type="ECO:0000313" key="5">
    <source>
        <dbReference type="EMBL" id="OGC05879.1"/>
    </source>
</evidence>
<evidence type="ECO:0000256" key="1">
    <source>
        <dbReference type="ARBA" id="ARBA00009677"/>
    </source>
</evidence>
<dbReference type="EMBL" id="METP01000033">
    <property type="protein sequence ID" value="OGC05879.1"/>
    <property type="molecule type" value="Genomic_DNA"/>
</dbReference>
<dbReference type="InterPro" id="IPR020013">
    <property type="entry name" value="Flagellar_FlgE/F/G"/>
</dbReference>
<keyword evidence="2" id="KW-0975">Bacterial flagellum</keyword>
<name>A0A1F4RCH3_UNCSA</name>
<evidence type="ECO:0000256" key="2">
    <source>
        <dbReference type="RuleBase" id="RU362116"/>
    </source>
</evidence>
<dbReference type="PROSITE" id="PS00588">
    <property type="entry name" value="FLAGELLA_BB_ROD"/>
    <property type="match status" value="1"/>
</dbReference>
<comment type="caution">
    <text evidence="5">The sequence shown here is derived from an EMBL/GenBank/DDBJ whole genome shotgun (WGS) entry which is preliminary data.</text>
</comment>
<dbReference type="Pfam" id="PF00460">
    <property type="entry name" value="Flg_bb_rod"/>
    <property type="match status" value="1"/>
</dbReference>
<evidence type="ECO:0000259" key="4">
    <source>
        <dbReference type="Pfam" id="PF22692"/>
    </source>
</evidence>
<dbReference type="NCBIfam" id="TIGR03506">
    <property type="entry name" value="FlgEFG_subfam"/>
    <property type="match status" value="1"/>
</dbReference>
<sequence>MFKMISQAKNAIEAYNQALEATSSNIANMNVTGYKRVDVSFQSIFERVLSQGTAANGGMGGTNPRQTGQGMALSTIAVDFSAGDLVAGATIDLAISGQGMFVVSPDGGNSYLYTRAGNFEIDASGNLTSNGMQVYGLNGAGSLVAISSLPSGNKSDYSWQADGTLLYNGTSAGYQIALTYFPNPGGLAQARGTTFAETAASGSPATSQAPGGTVGTVLAGQREQSNVFYLNETIEALELQRAMNGNLTIIQMASELISNFINKLS</sequence>
<feature type="domain" description="Flagellar hook protein FlgE/F/G-like D1" evidence="4">
    <location>
        <begin position="94"/>
        <end position="145"/>
    </location>
</feature>
<organism evidence="5 6">
    <name type="scientific">candidate division WOR-1 bacterium RIFCSPLOWO2_02_FULL_46_20</name>
    <dbReference type="NCBI Taxonomy" id="1802567"/>
    <lineage>
        <taxon>Bacteria</taxon>
        <taxon>Bacillati</taxon>
        <taxon>Saganbacteria</taxon>
    </lineage>
</organism>
<proteinExistence type="inferred from homology"/>
<evidence type="ECO:0000313" key="6">
    <source>
        <dbReference type="Proteomes" id="UP000176938"/>
    </source>
</evidence>
<dbReference type="InterPro" id="IPR053967">
    <property type="entry name" value="LlgE_F_G-like_D1"/>
</dbReference>
<gene>
    <name evidence="5" type="ORF">A3H38_06760</name>
</gene>
<dbReference type="InterPro" id="IPR001444">
    <property type="entry name" value="Flag_bb_rod_N"/>
</dbReference>
<protein>
    <submittedName>
        <fullName evidence="5">Uncharacterized protein</fullName>
    </submittedName>
</protein>
<dbReference type="AlphaFoldDB" id="A0A1F4RCH3"/>
<reference evidence="5 6" key="1">
    <citation type="journal article" date="2016" name="Nat. Commun.">
        <title>Thousands of microbial genomes shed light on interconnected biogeochemical processes in an aquifer system.</title>
        <authorList>
            <person name="Anantharaman K."/>
            <person name="Brown C.T."/>
            <person name="Hug L.A."/>
            <person name="Sharon I."/>
            <person name="Castelle C.J."/>
            <person name="Probst A.J."/>
            <person name="Thomas B.C."/>
            <person name="Singh A."/>
            <person name="Wilkins M.J."/>
            <person name="Karaoz U."/>
            <person name="Brodie E.L."/>
            <person name="Williams K.H."/>
            <person name="Hubbard S.S."/>
            <person name="Banfield J.F."/>
        </authorList>
    </citation>
    <scope>NUCLEOTIDE SEQUENCE [LARGE SCALE GENOMIC DNA]</scope>
</reference>
<accession>A0A1F4RCH3</accession>
<dbReference type="SUPFAM" id="SSF117143">
    <property type="entry name" value="Flagellar hook protein flgE"/>
    <property type="match status" value="1"/>
</dbReference>
<comment type="subcellular location">
    <subcellularLocation>
        <location evidence="2">Bacterial flagellum basal body</location>
    </subcellularLocation>
</comment>
<comment type="similarity">
    <text evidence="1 2">Belongs to the flagella basal body rod proteins family.</text>
</comment>
<dbReference type="GO" id="GO:0071978">
    <property type="term" value="P:bacterial-type flagellum-dependent swarming motility"/>
    <property type="evidence" value="ECO:0007669"/>
    <property type="project" value="TreeGrafter"/>
</dbReference>
<dbReference type="PANTHER" id="PTHR30435:SF19">
    <property type="entry name" value="FLAGELLAR BASAL-BODY ROD PROTEIN FLGG"/>
    <property type="match status" value="1"/>
</dbReference>
<dbReference type="InterPro" id="IPR019776">
    <property type="entry name" value="Flagellar_basal_body_rod_CS"/>
</dbReference>
<dbReference type="InterPro" id="IPR037925">
    <property type="entry name" value="FlgE/F/G-like"/>
</dbReference>
<dbReference type="Pfam" id="PF22692">
    <property type="entry name" value="LlgE_F_G_D1"/>
    <property type="match status" value="1"/>
</dbReference>
<dbReference type="PANTHER" id="PTHR30435">
    <property type="entry name" value="FLAGELLAR PROTEIN"/>
    <property type="match status" value="1"/>
</dbReference>
<dbReference type="Proteomes" id="UP000176938">
    <property type="component" value="Unassembled WGS sequence"/>
</dbReference>